<dbReference type="AlphaFoldDB" id="A0AA39P8P0"/>
<organism evidence="1 2">
    <name type="scientific">Armillaria novae-zelandiae</name>
    <dbReference type="NCBI Taxonomy" id="153914"/>
    <lineage>
        <taxon>Eukaryota</taxon>
        <taxon>Fungi</taxon>
        <taxon>Dikarya</taxon>
        <taxon>Basidiomycota</taxon>
        <taxon>Agaricomycotina</taxon>
        <taxon>Agaricomycetes</taxon>
        <taxon>Agaricomycetidae</taxon>
        <taxon>Agaricales</taxon>
        <taxon>Marasmiineae</taxon>
        <taxon>Physalacriaceae</taxon>
        <taxon>Armillaria</taxon>
    </lineage>
</organism>
<accession>A0AA39P8P0</accession>
<protein>
    <submittedName>
        <fullName evidence="1">Uncharacterized protein</fullName>
    </submittedName>
</protein>
<keyword evidence="2" id="KW-1185">Reference proteome</keyword>
<dbReference type="EMBL" id="JAUEPR010000013">
    <property type="protein sequence ID" value="KAK0478943.1"/>
    <property type="molecule type" value="Genomic_DNA"/>
</dbReference>
<evidence type="ECO:0000313" key="2">
    <source>
        <dbReference type="Proteomes" id="UP001175227"/>
    </source>
</evidence>
<name>A0AA39P8P0_9AGAR</name>
<proteinExistence type="predicted"/>
<evidence type="ECO:0000313" key="1">
    <source>
        <dbReference type="EMBL" id="KAK0478943.1"/>
    </source>
</evidence>
<reference evidence="1" key="1">
    <citation type="submission" date="2023-06" db="EMBL/GenBank/DDBJ databases">
        <authorList>
            <consortium name="Lawrence Berkeley National Laboratory"/>
            <person name="Ahrendt S."/>
            <person name="Sahu N."/>
            <person name="Indic B."/>
            <person name="Wong-Bajracharya J."/>
            <person name="Merenyi Z."/>
            <person name="Ke H.-M."/>
            <person name="Monk M."/>
            <person name="Kocsube S."/>
            <person name="Drula E."/>
            <person name="Lipzen A."/>
            <person name="Balint B."/>
            <person name="Henrissat B."/>
            <person name="Andreopoulos B."/>
            <person name="Martin F.M."/>
            <person name="Harder C.B."/>
            <person name="Rigling D."/>
            <person name="Ford K.L."/>
            <person name="Foster G.D."/>
            <person name="Pangilinan J."/>
            <person name="Papanicolaou A."/>
            <person name="Barry K."/>
            <person name="LaButti K."/>
            <person name="Viragh M."/>
            <person name="Koriabine M."/>
            <person name="Yan M."/>
            <person name="Riley R."/>
            <person name="Champramary S."/>
            <person name="Plett K.L."/>
            <person name="Tsai I.J."/>
            <person name="Slot J."/>
            <person name="Sipos G."/>
            <person name="Plett J."/>
            <person name="Nagy L.G."/>
            <person name="Grigoriev I.V."/>
        </authorList>
    </citation>
    <scope>NUCLEOTIDE SEQUENCE</scope>
    <source>
        <strain evidence="1">ICMP 16352</strain>
    </source>
</reference>
<gene>
    <name evidence="1" type="ORF">IW261DRAFT_1420271</name>
</gene>
<dbReference type="Proteomes" id="UP001175227">
    <property type="component" value="Unassembled WGS sequence"/>
</dbReference>
<sequence length="129" mass="14277">MESEFTDLVCPCTPSCTLSDSCTFPLYVSMSVWSLLGPGWIDRSRKELQRIGVGINAARLGIKKSGASLGWESLCVWTGSIDRRLLGVSRSVVIKVLMTRHPDSPAIELASISRTKAVSAYQEWDLIEW</sequence>
<comment type="caution">
    <text evidence="1">The sequence shown here is derived from an EMBL/GenBank/DDBJ whole genome shotgun (WGS) entry which is preliminary data.</text>
</comment>